<sequence>MDLREHDGSDEGEPANRSTKKVRIRDIEENRDVVMEATQETGKSLSWKDRLMGLGLYSNEKTIVAIGTEEDEDIELTEDDVERSTINGIPSIKFSDRINQILIKHMEFTVVIKLLGRNIGYNALQNKVNSLWKPSQPFRLMDVENGYFLAKFKNPDDYEKALCQGPWEIFGQYLTVQPWTMDFNSTQPYPSTVMAWIRLFGLSGHMYKRQVLREIGATIGKVAKLDFNTDNGVRGRFARMAVFINLDKALISQVIINGVTQRIEYEHLPTVCFQCGHYGHTKYAPKKRWDWKDSEKAFQETNRNKDSPWGKIKERPQVEVYTARGCLLKRRQRKQAK</sequence>
<dbReference type="PANTHER" id="PTHR31286">
    <property type="entry name" value="GLYCINE-RICH CELL WALL STRUCTURAL PROTEIN 1.8-LIKE"/>
    <property type="match status" value="1"/>
</dbReference>
<reference evidence="3 4" key="1">
    <citation type="journal article" date="2021" name="Plant Biotechnol. J.">
        <title>Multi-omics assisted identification of the key and species-specific regulatory components of drought-tolerant mechanisms in Gossypium stocksii.</title>
        <authorList>
            <person name="Yu D."/>
            <person name="Ke L."/>
            <person name="Zhang D."/>
            <person name="Wu Y."/>
            <person name="Sun Y."/>
            <person name="Mei J."/>
            <person name="Sun J."/>
            <person name="Sun Y."/>
        </authorList>
    </citation>
    <scope>NUCLEOTIDE SEQUENCE [LARGE SCALE GENOMIC DNA]</scope>
    <source>
        <strain evidence="4">cv. E1</strain>
        <tissue evidence="3">Leaf</tissue>
    </source>
</reference>
<gene>
    <name evidence="3" type="ORF">J1N35_023940</name>
</gene>
<dbReference type="Proteomes" id="UP000828251">
    <property type="component" value="Unassembled WGS sequence"/>
</dbReference>
<organism evidence="3 4">
    <name type="scientific">Gossypium stocksii</name>
    <dbReference type="NCBI Taxonomy" id="47602"/>
    <lineage>
        <taxon>Eukaryota</taxon>
        <taxon>Viridiplantae</taxon>
        <taxon>Streptophyta</taxon>
        <taxon>Embryophyta</taxon>
        <taxon>Tracheophyta</taxon>
        <taxon>Spermatophyta</taxon>
        <taxon>Magnoliopsida</taxon>
        <taxon>eudicotyledons</taxon>
        <taxon>Gunneridae</taxon>
        <taxon>Pentapetalae</taxon>
        <taxon>rosids</taxon>
        <taxon>malvids</taxon>
        <taxon>Malvales</taxon>
        <taxon>Malvaceae</taxon>
        <taxon>Malvoideae</taxon>
        <taxon>Gossypium</taxon>
    </lineage>
</organism>
<dbReference type="PANTHER" id="PTHR31286:SF173">
    <property type="entry name" value="DUF4283 DOMAIN-CONTAINING PROTEIN"/>
    <property type="match status" value="1"/>
</dbReference>
<dbReference type="OrthoDB" id="993965at2759"/>
<dbReference type="InterPro" id="IPR025558">
    <property type="entry name" value="DUF4283"/>
</dbReference>
<dbReference type="InterPro" id="IPR040256">
    <property type="entry name" value="At4g02000-like"/>
</dbReference>
<feature type="domain" description="DUF4283" evidence="2">
    <location>
        <begin position="107"/>
        <end position="186"/>
    </location>
</feature>
<dbReference type="EMBL" id="JAIQCV010000007">
    <property type="protein sequence ID" value="KAH1084179.1"/>
    <property type="molecule type" value="Genomic_DNA"/>
</dbReference>
<feature type="region of interest" description="Disordered" evidence="1">
    <location>
        <begin position="1"/>
        <end position="23"/>
    </location>
</feature>
<accession>A0A9D3VKK1</accession>
<keyword evidence="4" id="KW-1185">Reference proteome</keyword>
<comment type="caution">
    <text evidence="3">The sequence shown here is derived from an EMBL/GenBank/DDBJ whole genome shotgun (WGS) entry which is preliminary data.</text>
</comment>
<protein>
    <recommendedName>
        <fullName evidence="2">DUF4283 domain-containing protein</fullName>
    </recommendedName>
</protein>
<dbReference type="AlphaFoldDB" id="A0A9D3VKK1"/>
<evidence type="ECO:0000313" key="4">
    <source>
        <dbReference type="Proteomes" id="UP000828251"/>
    </source>
</evidence>
<evidence type="ECO:0000313" key="3">
    <source>
        <dbReference type="EMBL" id="KAH1084179.1"/>
    </source>
</evidence>
<evidence type="ECO:0000256" key="1">
    <source>
        <dbReference type="SAM" id="MobiDB-lite"/>
    </source>
</evidence>
<proteinExistence type="predicted"/>
<evidence type="ECO:0000259" key="2">
    <source>
        <dbReference type="Pfam" id="PF14111"/>
    </source>
</evidence>
<dbReference type="Pfam" id="PF14111">
    <property type="entry name" value="DUF4283"/>
    <property type="match status" value="1"/>
</dbReference>
<name>A0A9D3VKK1_9ROSI</name>